<reference evidence="1" key="1">
    <citation type="submission" date="2013-12" db="EMBL/GenBank/DDBJ databases">
        <title>A Varibaculum cambriense genome reconstructed from a premature infant gut community with otherwise low bacterial novelty that shifts toward anaerobic metabolism during the third week of life.</title>
        <authorList>
            <person name="Brown C.T."/>
            <person name="Sharon I."/>
            <person name="Thomas B.C."/>
            <person name="Castelle C.J."/>
            <person name="Morowitz M.J."/>
            <person name="Banfield J.F."/>
        </authorList>
    </citation>
    <scope>NUCLEOTIDE SEQUENCE</scope>
</reference>
<dbReference type="AlphaFoldDB" id="W1WJW4"/>
<accession>W1WJW4</accession>
<dbReference type="EMBL" id="AZMM01018633">
    <property type="protein sequence ID" value="ETJ18423.1"/>
    <property type="molecule type" value="Genomic_DNA"/>
</dbReference>
<name>W1WJW4_9ZZZZ</name>
<organism evidence="1">
    <name type="scientific">human gut metagenome</name>
    <dbReference type="NCBI Taxonomy" id="408170"/>
    <lineage>
        <taxon>unclassified sequences</taxon>
        <taxon>metagenomes</taxon>
        <taxon>organismal metagenomes</taxon>
    </lineage>
</organism>
<proteinExistence type="predicted"/>
<protein>
    <submittedName>
        <fullName evidence="1">Uncharacterized protein</fullName>
    </submittedName>
</protein>
<evidence type="ECO:0000313" key="1">
    <source>
        <dbReference type="EMBL" id="ETJ18423.1"/>
    </source>
</evidence>
<sequence>MKDNDDISRISIIAVSILKEANQINGGIRNETKYI</sequence>
<gene>
    <name evidence="1" type="ORF">Q604_UNBC18633G0003</name>
</gene>
<comment type="caution">
    <text evidence="1">The sequence shown here is derived from an EMBL/GenBank/DDBJ whole genome shotgun (WGS) entry which is preliminary data.</text>
</comment>